<dbReference type="Gene3D" id="1.20.1600.10">
    <property type="entry name" value="Outer membrane efflux proteins (OEP)"/>
    <property type="match status" value="1"/>
</dbReference>
<dbReference type="GO" id="GO:0015562">
    <property type="term" value="F:efflux transmembrane transporter activity"/>
    <property type="evidence" value="ECO:0007669"/>
    <property type="project" value="InterPro"/>
</dbReference>
<dbReference type="GO" id="GO:0009279">
    <property type="term" value="C:cell outer membrane"/>
    <property type="evidence" value="ECO:0007669"/>
    <property type="project" value="UniProtKB-SubCell"/>
</dbReference>
<proteinExistence type="inferred from homology"/>
<keyword evidence="3 7" id="KW-0812">Transmembrane</keyword>
<gene>
    <name evidence="8" type="ORF">SAMN05216198_2839</name>
</gene>
<evidence type="ECO:0000256" key="6">
    <source>
        <dbReference type="ARBA" id="ARBA00023288"/>
    </source>
</evidence>
<comment type="similarity">
    <text evidence="1 7">Belongs to the outer membrane factor (OMF) (TC 1.B.17) family.</text>
</comment>
<dbReference type="SUPFAM" id="SSF56954">
    <property type="entry name" value="Outer membrane efflux proteins (OEP)"/>
    <property type="match status" value="1"/>
</dbReference>
<organism evidence="8 9">
    <name type="scientific">Halopseudomonas litoralis</name>
    <dbReference type="NCBI Taxonomy" id="797277"/>
    <lineage>
        <taxon>Bacteria</taxon>
        <taxon>Pseudomonadati</taxon>
        <taxon>Pseudomonadota</taxon>
        <taxon>Gammaproteobacteria</taxon>
        <taxon>Pseudomonadales</taxon>
        <taxon>Pseudomonadaceae</taxon>
        <taxon>Halopseudomonas</taxon>
    </lineage>
</organism>
<dbReference type="NCBIfam" id="TIGR01845">
    <property type="entry name" value="outer_NodT"/>
    <property type="match status" value="1"/>
</dbReference>
<dbReference type="Gene3D" id="2.20.200.10">
    <property type="entry name" value="Outer membrane efflux proteins (OEP)"/>
    <property type="match status" value="1"/>
</dbReference>
<keyword evidence="2 7" id="KW-1134">Transmembrane beta strand</keyword>
<evidence type="ECO:0000256" key="1">
    <source>
        <dbReference type="ARBA" id="ARBA00007613"/>
    </source>
</evidence>
<evidence type="ECO:0000256" key="5">
    <source>
        <dbReference type="ARBA" id="ARBA00023237"/>
    </source>
</evidence>
<dbReference type="InterPro" id="IPR010131">
    <property type="entry name" value="MdtP/NodT-like"/>
</dbReference>
<keyword evidence="7" id="KW-0472">Membrane</keyword>
<protein>
    <submittedName>
        <fullName evidence="8">Efflux transporter, outer membrane factor (OMF) lipoprotein, NodT family</fullName>
    </submittedName>
</protein>
<sequence>MNFSFYKSLPCVVLVMAILSSACSVAPPAEPQLPFALPETFDGTLADGYAPVERWWKDFDDDQLNRFVDTALLRNPGVAQALARARVAEARVRLNRGDQLPQAGIGFNSARQRQNMSAMAGPLGELTDDMAFISNNHNASLDVSWELDLWGRLSALTSAARAEFLASAEQLRGARQSVVAQVVQLYYDIVHARAQVELSESTVEALAEMSRQIGNRSQVGIASPADAKLAEANLGSAEAGLEQRREALARTLRQLDILLGYYPAGTLQTADALPGVPAAPAAGVPAELLERRPDVRAAELTLLASGYQLGAAQRSFLPSLSLSGSAGYASGELSGLFDSSNLVWSIAGQIMQPVFQGGRLVAQVDIAEGQQDEALHGYVETALNALAEVESMLAVDTVLERREASLDLSASAAEEAVHMSYNRYQQGIDPFLNVLESQQRALNGRSAHITARHARIENRIALHLALGGGFEPTPKVLAVTPAAAGSFSTNPPEERR</sequence>
<keyword evidence="6 7" id="KW-0449">Lipoprotein</keyword>
<dbReference type="Proteomes" id="UP000243426">
    <property type="component" value="Chromosome I"/>
</dbReference>
<dbReference type="Pfam" id="PF02321">
    <property type="entry name" value="OEP"/>
    <property type="match status" value="2"/>
</dbReference>
<dbReference type="AlphaFoldDB" id="A0A1H1V9I6"/>
<comment type="subcellular location">
    <subcellularLocation>
        <location evidence="7">Cell outer membrane</location>
        <topology evidence="7">Lipid-anchor</topology>
    </subcellularLocation>
</comment>
<evidence type="ECO:0000256" key="2">
    <source>
        <dbReference type="ARBA" id="ARBA00022452"/>
    </source>
</evidence>
<name>A0A1H1V9I6_9GAMM</name>
<dbReference type="EMBL" id="LT629748">
    <property type="protein sequence ID" value="SDS80919.1"/>
    <property type="molecule type" value="Genomic_DNA"/>
</dbReference>
<evidence type="ECO:0000256" key="4">
    <source>
        <dbReference type="ARBA" id="ARBA00023139"/>
    </source>
</evidence>
<dbReference type="PANTHER" id="PTHR30203">
    <property type="entry name" value="OUTER MEMBRANE CATION EFFLUX PROTEIN"/>
    <property type="match status" value="1"/>
</dbReference>
<evidence type="ECO:0000256" key="7">
    <source>
        <dbReference type="RuleBase" id="RU362097"/>
    </source>
</evidence>
<evidence type="ECO:0000313" key="8">
    <source>
        <dbReference type="EMBL" id="SDS80919.1"/>
    </source>
</evidence>
<feature type="chain" id="PRO_5009029262" evidence="7">
    <location>
        <begin position="23"/>
        <end position="496"/>
    </location>
</feature>
<reference evidence="9" key="1">
    <citation type="submission" date="2016-10" db="EMBL/GenBank/DDBJ databases">
        <authorList>
            <person name="Varghese N."/>
            <person name="Submissions S."/>
        </authorList>
    </citation>
    <scope>NUCLEOTIDE SEQUENCE [LARGE SCALE GENOMIC DNA]</scope>
    <source>
        <strain evidence="9">2SM5</strain>
    </source>
</reference>
<dbReference type="PANTHER" id="PTHR30203:SF29">
    <property type="entry name" value="PROTEIN CYAE"/>
    <property type="match status" value="1"/>
</dbReference>
<dbReference type="PROSITE" id="PS51257">
    <property type="entry name" value="PROKAR_LIPOPROTEIN"/>
    <property type="match status" value="1"/>
</dbReference>
<keyword evidence="4 7" id="KW-0564">Palmitate</keyword>
<dbReference type="InterPro" id="IPR003423">
    <property type="entry name" value="OMP_efflux"/>
</dbReference>
<dbReference type="RefSeq" id="WP_090274365.1">
    <property type="nucleotide sequence ID" value="NZ_LT629748.1"/>
</dbReference>
<evidence type="ECO:0000313" key="9">
    <source>
        <dbReference type="Proteomes" id="UP000243426"/>
    </source>
</evidence>
<accession>A0A1H1V9I6</accession>
<evidence type="ECO:0000256" key="3">
    <source>
        <dbReference type="ARBA" id="ARBA00022692"/>
    </source>
</evidence>
<feature type="signal peptide" evidence="7">
    <location>
        <begin position="1"/>
        <end position="22"/>
    </location>
</feature>
<dbReference type="STRING" id="797277.SAMN05216198_2839"/>
<dbReference type="OrthoDB" id="9770517at2"/>
<keyword evidence="9" id="KW-1185">Reference proteome</keyword>
<keyword evidence="5" id="KW-0998">Cell outer membrane</keyword>
<keyword evidence="7" id="KW-0732">Signal</keyword>